<evidence type="ECO:0000313" key="6">
    <source>
        <dbReference type="EMBL" id="CCD26127.2"/>
    </source>
</evidence>
<keyword evidence="7" id="KW-1185">Reference proteome</keyword>
<reference evidence="6 7" key="1">
    <citation type="journal article" date="2011" name="Proc. Natl. Acad. Sci. U.S.A.">
        <title>Evolutionary erosion of yeast sex chromosomes by mating-type switching accidents.</title>
        <authorList>
            <person name="Gordon J.L."/>
            <person name="Armisen D."/>
            <person name="Proux-Wera E."/>
            <person name="Oheigeartaigh S.S."/>
            <person name="Byrne K.P."/>
            <person name="Wolfe K.H."/>
        </authorList>
    </citation>
    <scope>NUCLEOTIDE SEQUENCE [LARGE SCALE GENOMIC DNA]</scope>
    <source>
        <strain evidence="7">ATCC 10597 / BCRC 20456 / CBS 421 / NBRC 0211 / NRRL Y-12639</strain>
    </source>
</reference>
<dbReference type="Proteomes" id="UP000000689">
    <property type="component" value="Chromosome 7"/>
</dbReference>
<organism evidence="6 7">
    <name type="scientific">Naumovozyma dairenensis (strain ATCC 10597 / BCRC 20456 / CBS 421 / NBRC 0211 / NRRL Y-12639)</name>
    <name type="common">Saccharomyces dairenensis</name>
    <dbReference type="NCBI Taxonomy" id="1071378"/>
    <lineage>
        <taxon>Eukaryota</taxon>
        <taxon>Fungi</taxon>
        <taxon>Dikarya</taxon>
        <taxon>Ascomycota</taxon>
        <taxon>Saccharomycotina</taxon>
        <taxon>Saccharomycetes</taxon>
        <taxon>Saccharomycetales</taxon>
        <taxon>Saccharomycetaceae</taxon>
        <taxon>Naumovozyma</taxon>
    </lineage>
</organism>
<evidence type="ECO:0000256" key="4">
    <source>
        <dbReference type="SAM" id="MobiDB-lite"/>
    </source>
</evidence>
<evidence type="ECO:0000256" key="2">
    <source>
        <dbReference type="ARBA" id="ARBA00022763"/>
    </source>
</evidence>
<dbReference type="GeneID" id="11495627"/>
<gene>
    <name evidence="6" type="primary">NDAI0G03500</name>
    <name evidence="6" type="ordered locus">NDAI_0G03500</name>
</gene>
<proteinExistence type="predicted"/>
<dbReference type="RefSeq" id="XP_003671370.2">
    <property type="nucleotide sequence ID" value="XM_003671322.2"/>
</dbReference>
<dbReference type="GO" id="GO:0006281">
    <property type="term" value="P:DNA repair"/>
    <property type="evidence" value="ECO:0007669"/>
    <property type="project" value="InterPro"/>
</dbReference>
<feature type="domain" description="DNA endonuclease activator Ctp1 C-terminal" evidence="5">
    <location>
        <begin position="347"/>
        <end position="365"/>
    </location>
</feature>
<dbReference type="Pfam" id="PF08573">
    <property type="entry name" value="SAE2"/>
    <property type="match status" value="1"/>
</dbReference>
<dbReference type="AlphaFoldDB" id="G0WEB6"/>
<sequence>MPDPIRLKSNLALLATLSLEELINVQLDVTLLLEAKIKEIRAHPVIEEKEGPEASRASPFHEKEQSCTNFRLLNEAAKDDSFKHPNVLIEEDKNVPAGDDTENLILTQFDPETRDKLLNNHDLPVSIKLSFHLNLIRYTKNEEKNIRSVSPLSKTAIKCETDCSSPLKEPITLSQNDVQLRDDFPLDKRDLENMNYELDGEEAIADSISDLDFIQGIEKFEPTFKRPLNLIGENNAQKPNPKKLKRDSTKPNTNITPTFLNLDKKSTQKIPLVDFNTNPLTEKPWILEDFKPNENKAFIRRGRLKLENFYKKAGKPINLPANGKSDAFLDDSVNADNIEFQFDNLRQRAKSPPGFGRLDFPTTQERVDDKEKSQEIIQQKTRYRFLMAIQNNLPPQERRYIFKKEKLNRIVDGSQFSWSPSELKIYERKPRKRS</sequence>
<evidence type="ECO:0000256" key="1">
    <source>
        <dbReference type="ARBA" id="ARBA00004123"/>
    </source>
</evidence>
<dbReference type="OrthoDB" id="5801062at2759"/>
<dbReference type="STRING" id="1071378.G0WEB6"/>
<name>G0WEB6_NAUDC</name>
<protein>
    <recommendedName>
        <fullName evidence="5">DNA endonuclease activator Ctp1 C-terminal domain-containing protein</fullName>
    </recommendedName>
</protein>
<evidence type="ECO:0000259" key="5">
    <source>
        <dbReference type="Pfam" id="PF08573"/>
    </source>
</evidence>
<dbReference type="GO" id="GO:0005634">
    <property type="term" value="C:nucleus"/>
    <property type="evidence" value="ECO:0007669"/>
    <property type="project" value="UniProtKB-SubCell"/>
</dbReference>
<keyword evidence="2" id="KW-0227">DNA damage</keyword>
<dbReference type="InterPro" id="IPR013882">
    <property type="entry name" value="Ctp1_C"/>
</dbReference>
<dbReference type="HOGENOM" id="CLU_064983_0_0_1"/>
<dbReference type="eggNOG" id="ENOG502S084">
    <property type="taxonomic scope" value="Eukaryota"/>
</dbReference>
<keyword evidence="3" id="KW-0539">Nucleus</keyword>
<dbReference type="EMBL" id="HE580273">
    <property type="protein sequence ID" value="CCD26127.2"/>
    <property type="molecule type" value="Genomic_DNA"/>
</dbReference>
<accession>G0WEB6</accession>
<feature type="region of interest" description="Disordered" evidence="4">
    <location>
        <begin position="231"/>
        <end position="256"/>
    </location>
</feature>
<evidence type="ECO:0000313" key="7">
    <source>
        <dbReference type="Proteomes" id="UP000000689"/>
    </source>
</evidence>
<dbReference type="KEGG" id="ndi:NDAI_0G03500"/>
<comment type="subcellular location">
    <subcellularLocation>
        <location evidence="1">Nucleus</location>
    </subcellularLocation>
</comment>
<evidence type="ECO:0000256" key="3">
    <source>
        <dbReference type="ARBA" id="ARBA00023242"/>
    </source>
</evidence>